<dbReference type="GO" id="GO:0007169">
    <property type="term" value="P:cell surface receptor protein tyrosine kinase signaling pathway"/>
    <property type="evidence" value="ECO:0007669"/>
    <property type="project" value="TreeGrafter"/>
</dbReference>
<evidence type="ECO:0000259" key="2">
    <source>
        <dbReference type="PROSITE" id="PS50105"/>
    </source>
</evidence>
<evidence type="ECO:0000313" key="3">
    <source>
        <dbReference type="EMBL" id="OXB60642.1"/>
    </source>
</evidence>
<organism evidence="3 4">
    <name type="scientific">Callipepla squamata</name>
    <name type="common">Scaled quail</name>
    <dbReference type="NCBI Taxonomy" id="9009"/>
    <lineage>
        <taxon>Eukaryota</taxon>
        <taxon>Metazoa</taxon>
        <taxon>Chordata</taxon>
        <taxon>Craniata</taxon>
        <taxon>Vertebrata</taxon>
        <taxon>Euteleostomi</taxon>
        <taxon>Archelosauria</taxon>
        <taxon>Archosauria</taxon>
        <taxon>Dinosauria</taxon>
        <taxon>Saurischia</taxon>
        <taxon>Theropoda</taxon>
        <taxon>Coelurosauria</taxon>
        <taxon>Aves</taxon>
        <taxon>Neognathae</taxon>
        <taxon>Galloanserae</taxon>
        <taxon>Galliformes</taxon>
        <taxon>Odontophoridae</taxon>
        <taxon>Callipepla</taxon>
    </lineage>
</organism>
<dbReference type="PANTHER" id="PTHR20843:SF0">
    <property type="entry name" value="PROTEIN AVEUGLE"/>
    <property type="match status" value="1"/>
</dbReference>
<dbReference type="Gene3D" id="1.10.150.50">
    <property type="entry name" value="Transcription Factor, Ets-1"/>
    <property type="match status" value="1"/>
</dbReference>
<feature type="region of interest" description="Disordered" evidence="1">
    <location>
        <begin position="1"/>
        <end position="48"/>
    </location>
</feature>
<dbReference type="PROSITE" id="PS50105">
    <property type="entry name" value="SAM_DOMAIN"/>
    <property type="match status" value="1"/>
</dbReference>
<feature type="domain" description="SAM" evidence="2">
    <location>
        <begin position="51"/>
        <end position="113"/>
    </location>
</feature>
<dbReference type="SUPFAM" id="SSF47769">
    <property type="entry name" value="SAM/Pointed domain"/>
    <property type="match status" value="1"/>
</dbReference>
<proteinExistence type="predicted"/>
<dbReference type="AlphaFoldDB" id="A0A226MZG9"/>
<reference evidence="3 4" key="1">
    <citation type="submission" date="2016-07" db="EMBL/GenBank/DDBJ databases">
        <title>Disparate Historic Effective Population Sizes Predicted by Modern Levels of Genome Diversity for the Scaled Quail (Callipepla squamata) and the Northern Bobwhite (Colinus virginianus): Inferences from First and Second Generation Draft Genome Assemblies for Sympatric New World Quail.</title>
        <authorList>
            <person name="Oldeschulte D.L."/>
            <person name="Halley Y.A."/>
            <person name="Bhattarai E.K."/>
            <person name="Brashear W.A."/>
            <person name="Hill J."/>
            <person name="Metz R.P."/>
            <person name="Johnson C.D."/>
            <person name="Rollins D."/>
            <person name="Peterson M.J."/>
            <person name="Bickhart D.M."/>
            <person name="Decker J.E."/>
            <person name="Seabury C.M."/>
        </authorList>
    </citation>
    <scope>NUCLEOTIDE SEQUENCE [LARGE SCALE GENOMIC DNA]</scope>
    <source>
        <strain evidence="3 4">Texas</strain>
        <tissue evidence="3">Leg muscle</tissue>
    </source>
</reference>
<name>A0A226MZG9_CALSU</name>
<dbReference type="InterPro" id="IPR013761">
    <property type="entry name" value="SAM/pointed_sf"/>
</dbReference>
<dbReference type="Proteomes" id="UP000198323">
    <property type="component" value="Unassembled WGS sequence"/>
</dbReference>
<evidence type="ECO:0000313" key="4">
    <source>
        <dbReference type="Proteomes" id="UP000198323"/>
    </source>
</evidence>
<feature type="region of interest" description="Disordered" evidence="1">
    <location>
        <begin position="123"/>
        <end position="147"/>
    </location>
</feature>
<sequence length="147" mass="16022">MEPRVQDGAEAPQEGCLPNEMSQGQCLQPPQQRDNPSSSFSSPTQVPPTQWTVQEVCAWLGARHGDLALLAAEHAVTGRALLRLTEGTLQRMGVAPCSRRWELLQELLGLRLQQELEELLSIVEGEQHPQGRGGAPTGGPRSPLSRE</sequence>
<dbReference type="GO" id="GO:0009898">
    <property type="term" value="C:cytoplasmic side of plasma membrane"/>
    <property type="evidence" value="ECO:0007669"/>
    <property type="project" value="TreeGrafter"/>
</dbReference>
<dbReference type="PANTHER" id="PTHR20843">
    <property type="entry name" value="STERILE ALPHA MOTIF DOMAIN CONTAINING PROTEIN 10"/>
    <property type="match status" value="1"/>
</dbReference>
<feature type="compositionally biased region" description="Polar residues" evidence="1">
    <location>
        <begin position="20"/>
        <end position="48"/>
    </location>
</feature>
<keyword evidence="4" id="KW-1185">Reference proteome</keyword>
<dbReference type="EMBL" id="MCFN01000315">
    <property type="protein sequence ID" value="OXB60642.1"/>
    <property type="molecule type" value="Genomic_DNA"/>
</dbReference>
<comment type="caution">
    <text evidence="3">The sequence shown here is derived from an EMBL/GenBank/DDBJ whole genome shotgun (WGS) entry which is preliminary data.</text>
</comment>
<protein>
    <recommendedName>
        <fullName evidence="2">SAM domain-containing protein</fullName>
    </recommendedName>
</protein>
<accession>A0A226MZG9</accession>
<dbReference type="InterPro" id="IPR052268">
    <property type="entry name" value="SAM_domain-containing_protein"/>
</dbReference>
<evidence type="ECO:0000256" key="1">
    <source>
        <dbReference type="SAM" id="MobiDB-lite"/>
    </source>
</evidence>
<gene>
    <name evidence="3" type="ORF">ASZ78_001431</name>
</gene>
<dbReference type="Pfam" id="PF07647">
    <property type="entry name" value="SAM_2"/>
    <property type="match status" value="1"/>
</dbReference>
<dbReference type="InterPro" id="IPR001660">
    <property type="entry name" value="SAM"/>
</dbReference>
<dbReference type="OrthoDB" id="434324at2759"/>